<evidence type="ECO:0000256" key="2">
    <source>
        <dbReference type="PROSITE-ProRule" id="PRU00169"/>
    </source>
</evidence>
<name>A0ABW5NUH1_9FLAO</name>
<evidence type="ECO:0000313" key="5">
    <source>
        <dbReference type="EMBL" id="MFD2602248.1"/>
    </source>
</evidence>
<sequence length="234" mass="26271">MSMNTILLVESNPAERENFTKLAQRENLTTEVVGSSYEAIQWLKKNDHALAIVIAEDATPLNAYQTFDYIRQELKSNLPVIISKLGEGKPKEGNHNYIDKPFTSIALKGLSNSLVPNTSSASGLKVYSLEYLETITVGNHDFMIDLLQTFMTSVNEKMKELKTAVEESDYKTVGAIAHNIKPSFEMLENEKAKNICNKLTYEAETSDVPALANELNDEFRAIEQALKNDFEELK</sequence>
<dbReference type="Gene3D" id="1.20.120.160">
    <property type="entry name" value="HPT domain"/>
    <property type="match status" value="1"/>
</dbReference>
<keyword evidence="1" id="KW-0597">Phosphoprotein</keyword>
<dbReference type="InterPro" id="IPR011006">
    <property type="entry name" value="CheY-like_superfamily"/>
</dbReference>
<evidence type="ECO:0000256" key="1">
    <source>
        <dbReference type="PROSITE-ProRule" id="PRU00110"/>
    </source>
</evidence>
<comment type="caution">
    <text evidence="2">Lacks conserved residue(s) required for the propagation of feature annotation.</text>
</comment>
<dbReference type="InterPro" id="IPR001789">
    <property type="entry name" value="Sig_transdc_resp-reg_receiver"/>
</dbReference>
<gene>
    <name evidence="5" type="ORF">ACFSR3_09290</name>
</gene>
<organism evidence="5 6">
    <name type="scientific">Flavobacterium suzhouense</name>
    <dbReference type="NCBI Taxonomy" id="1529638"/>
    <lineage>
        <taxon>Bacteria</taxon>
        <taxon>Pseudomonadati</taxon>
        <taxon>Bacteroidota</taxon>
        <taxon>Flavobacteriia</taxon>
        <taxon>Flavobacteriales</taxon>
        <taxon>Flavobacteriaceae</taxon>
        <taxon>Flavobacterium</taxon>
    </lineage>
</organism>
<dbReference type="SUPFAM" id="SSF52172">
    <property type="entry name" value="CheY-like"/>
    <property type="match status" value="1"/>
</dbReference>
<protein>
    <submittedName>
        <fullName evidence="5">Hpt domain-containing protein</fullName>
    </submittedName>
</protein>
<dbReference type="InterPro" id="IPR036641">
    <property type="entry name" value="HPT_dom_sf"/>
</dbReference>
<dbReference type="PROSITE" id="PS50110">
    <property type="entry name" value="RESPONSE_REGULATORY"/>
    <property type="match status" value="1"/>
</dbReference>
<dbReference type="Pfam" id="PF01627">
    <property type="entry name" value="Hpt"/>
    <property type="match status" value="1"/>
</dbReference>
<feature type="domain" description="HPt" evidence="4">
    <location>
        <begin position="139"/>
        <end position="234"/>
    </location>
</feature>
<keyword evidence="6" id="KW-1185">Reference proteome</keyword>
<feature type="modified residue" description="Phosphohistidine" evidence="1">
    <location>
        <position position="178"/>
    </location>
</feature>
<evidence type="ECO:0000259" key="4">
    <source>
        <dbReference type="PROSITE" id="PS50894"/>
    </source>
</evidence>
<dbReference type="Proteomes" id="UP001597480">
    <property type="component" value="Unassembled WGS sequence"/>
</dbReference>
<dbReference type="SUPFAM" id="SSF47226">
    <property type="entry name" value="Histidine-containing phosphotransfer domain, HPT domain"/>
    <property type="match status" value="1"/>
</dbReference>
<dbReference type="PROSITE" id="PS50894">
    <property type="entry name" value="HPT"/>
    <property type="match status" value="1"/>
</dbReference>
<feature type="domain" description="Response regulatory" evidence="3">
    <location>
        <begin position="5"/>
        <end position="115"/>
    </location>
</feature>
<dbReference type="EMBL" id="JBHUMD010000017">
    <property type="protein sequence ID" value="MFD2602248.1"/>
    <property type="molecule type" value="Genomic_DNA"/>
</dbReference>
<proteinExistence type="predicted"/>
<dbReference type="Gene3D" id="3.40.50.2300">
    <property type="match status" value="1"/>
</dbReference>
<reference evidence="6" key="1">
    <citation type="journal article" date="2019" name="Int. J. Syst. Evol. Microbiol.">
        <title>The Global Catalogue of Microorganisms (GCM) 10K type strain sequencing project: providing services to taxonomists for standard genome sequencing and annotation.</title>
        <authorList>
            <consortium name="The Broad Institute Genomics Platform"/>
            <consortium name="The Broad Institute Genome Sequencing Center for Infectious Disease"/>
            <person name="Wu L."/>
            <person name="Ma J."/>
        </authorList>
    </citation>
    <scope>NUCLEOTIDE SEQUENCE [LARGE SCALE GENOMIC DNA]</scope>
    <source>
        <strain evidence="6">KCTC 42107</strain>
    </source>
</reference>
<evidence type="ECO:0000313" key="6">
    <source>
        <dbReference type="Proteomes" id="UP001597480"/>
    </source>
</evidence>
<dbReference type="RefSeq" id="WP_379820726.1">
    <property type="nucleotide sequence ID" value="NZ_JBHUMD010000017.1"/>
</dbReference>
<accession>A0ABW5NUH1</accession>
<dbReference type="InterPro" id="IPR008207">
    <property type="entry name" value="Sig_transdc_His_kin_Hpt_dom"/>
</dbReference>
<evidence type="ECO:0000259" key="3">
    <source>
        <dbReference type="PROSITE" id="PS50110"/>
    </source>
</evidence>
<comment type="caution">
    <text evidence="5">The sequence shown here is derived from an EMBL/GenBank/DDBJ whole genome shotgun (WGS) entry which is preliminary data.</text>
</comment>